<feature type="region of interest" description="Disordered" evidence="1">
    <location>
        <begin position="119"/>
        <end position="147"/>
    </location>
</feature>
<dbReference type="AlphaFoldDB" id="A0A4P1RQ42"/>
<dbReference type="OrthoDB" id="603754at2759"/>
<feature type="region of interest" description="Disordered" evidence="1">
    <location>
        <begin position="1"/>
        <end position="29"/>
    </location>
</feature>
<reference evidence="2 3" key="1">
    <citation type="journal article" date="2017" name="Plant Biotechnol. J.">
        <title>A comprehensive draft genome sequence for lupin (Lupinus angustifolius), an emerging health food: insights into plant-microbe interactions and legume evolution.</title>
        <authorList>
            <person name="Hane J.K."/>
            <person name="Ming Y."/>
            <person name="Kamphuis L.G."/>
            <person name="Nelson M.N."/>
            <person name="Garg G."/>
            <person name="Atkins C.A."/>
            <person name="Bayer P.E."/>
            <person name="Bravo A."/>
            <person name="Bringans S."/>
            <person name="Cannon S."/>
            <person name="Edwards D."/>
            <person name="Foley R."/>
            <person name="Gao L.L."/>
            <person name="Harrison M.J."/>
            <person name="Huang W."/>
            <person name="Hurgobin B."/>
            <person name="Li S."/>
            <person name="Liu C.W."/>
            <person name="McGrath A."/>
            <person name="Morahan G."/>
            <person name="Murray J."/>
            <person name="Weller J."/>
            <person name="Jian J."/>
            <person name="Singh K.B."/>
        </authorList>
    </citation>
    <scope>NUCLEOTIDE SEQUENCE [LARGE SCALE GENOMIC DNA]</scope>
    <source>
        <strain evidence="3">cv. Tanjil</strain>
        <tissue evidence="2">Whole plant</tissue>
    </source>
</reference>
<gene>
    <name evidence="2" type="ORF">TanjilG_04462</name>
</gene>
<feature type="compositionally biased region" description="Basic and acidic residues" evidence="1">
    <location>
        <begin position="369"/>
        <end position="386"/>
    </location>
</feature>
<feature type="compositionally biased region" description="Polar residues" evidence="1">
    <location>
        <begin position="119"/>
        <end position="133"/>
    </location>
</feature>
<keyword evidence="3" id="KW-1185">Reference proteome</keyword>
<feature type="region of interest" description="Disordered" evidence="1">
    <location>
        <begin position="361"/>
        <end position="410"/>
    </location>
</feature>
<proteinExistence type="predicted"/>
<evidence type="ECO:0000313" key="3">
    <source>
        <dbReference type="Proteomes" id="UP000188354"/>
    </source>
</evidence>
<evidence type="ECO:0000256" key="1">
    <source>
        <dbReference type="SAM" id="MobiDB-lite"/>
    </source>
</evidence>
<dbReference type="PANTHER" id="PTHR36376">
    <property type="entry name" value="OS09G0514700 PROTEIN"/>
    <property type="match status" value="1"/>
</dbReference>
<organism evidence="2 3">
    <name type="scientific">Lupinus angustifolius</name>
    <name type="common">Narrow-leaved blue lupine</name>
    <dbReference type="NCBI Taxonomy" id="3871"/>
    <lineage>
        <taxon>Eukaryota</taxon>
        <taxon>Viridiplantae</taxon>
        <taxon>Streptophyta</taxon>
        <taxon>Embryophyta</taxon>
        <taxon>Tracheophyta</taxon>
        <taxon>Spermatophyta</taxon>
        <taxon>Magnoliopsida</taxon>
        <taxon>eudicotyledons</taxon>
        <taxon>Gunneridae</taxon>
        <taxon>Pentapetalae</taxon>
        <taxon>rosids</taxon>
        <taxon>fabids</taxon>
        <taxon>Fabales</taxon>
        <taxon>Fabaceae</taxon>
        <taxon>Papilionoideae</taxon>
        <taxon>50 kb inversion clade</taxon>
        <taxon>genistoids sensu lato</taxon>
        <taxon>core genistoids</taxon>
        <taxon>Genisteae</taxon>
        <taxon>Lupinus</taxon>
    </lineage>
</organism>
<name>A0A4P1RQ42_LUPAN</name>
<feature type="compositionally biased region" description="Basic residues" evidence="1">
    <location>
        <begin position="1"/>
        <end position="11"/>
    </location>
</feature>
<protein>
    <submittedName>
        <fullName evidence="2">Uncharacterized protein</fullName>
    </submittedName>
</protein>
<feature type="compositionally biased region" description="Polar residues" evidence="1">
    <location>
        <begin position="14"/>
        <end position="25"/>
    </location>
</feature>
<dbReference type="EMBL" id="CM007363">
    <property type="protein sequence ID" value="OIW15927.1"/>
    <property type="molecule type" value="Genomic_DNA"/>
</dbReference>
<sequence length="436" mass="47396">MSHGASKKNKLPGRSSNIHSGNTRDCTVPKFDQNNSGAIEIAASQKGFASSLKAITEAPPSSLEFFVWNDEGINLCVDLNSSPSDWINKLRNEVCTSMDVNRKNSRSLRQELGYLGESSTQGKTSFLSKTNSDQIDDHTRQIESSSSLKLAKDDVTGLDQQNKGRSPLLGDSLIPCSITINVADNVKEDESAFSALTLNVADNLKEYGSAVSAEVSCGAENNYIAGSEYCAKALPKKIPDSDVTDTLFFKSRGSVGNSPSVPDKLECQNSKHGNEISEDCALLNGSCMVNPDVVYPGSSLSGSTELQISEVASCHKYVSVSLCENDVLLDLSDPKNTLDAEWVGLVNSSEEMGKIFNGRESSECSQFDDPLKKSGLESDNQDSKMDLRRKRKHRDPDIQGSNDNPPAKNLRSMKNVAVTVQPRRSMRLISKVDLCF</sequence>
<accession>A0A4P1RQ42</accession>
<dbReference type="PANTHER" id="PTHR36376:SF1">
    <property type="entry name" value="OS09G0514700 PROTEIN"/>
    <property type="match status" value="1"/>
</dbReference>
<dbReference type="Gramene" id="OIW15927">
    <property type="protein sequence ID" value="OIW15927"/>
    <property type="gene ID" value="TanjilG_04462"/>
</dbReference>
<evidence type="ECO:0000313" key="2">
    <source>
        <dbReference type="EMBL" id="OIW15927.1"/>
    </source>
</evidence>
<dbReference type="Proteomes" id="UP000188354">
    <property type="component" value="Chromosome LG03"/>
</dbReference>